<dbReference type="Proteomes" id="UP000027586">
    <property type="component" value="Unassembled WGS sequence"/>
</dbReference>
<dbReference type="SMART" id="SM00155">
    <property type="entry name" value="PLDc"/>
    <property type="match status" value="2"/>
</dbReference>
<feature type="domain" description="PLD phosphodiesterase" evidence="6">
    <location>
        <begin position="152"/>
        <end position="179"/>
    </location>
</feature>
<keyword evidence="8" id="KW-1185">Reference proteome</keyword>
<evidence type="ECO:0000313" key="8">
    <source>
        <dbReference type="Proteomes" id="UP000027586"/>
    </source>
</evidence>
<dbReference type="GO" id="GO:0035556">
    <property type="term" value="P:intracellular signal transduction"/>
    <property type="evidence" value="ECO:0007669"/>
    <property type="project" value="InterPro"/>
</dbReference>
<evidence type="ECO:0000256" key="5">
    <source>
        <dbReference type="ARBA" id="ARBA00023098"/>
    </source>
</evidence>
<gene>
    <name evidence="7" type="ORF">LCOR_03982.1</name>
</gene>
<dbReference type="AlphaFoldDB" id="A0A068RRC9"/>
<feature type="domain" description="PLD phosphodiesterase" evidence="6">
    <location>
        <begin position="506"/>
        <end position="533"/>
    </location>
</feature>
<accession>A0A068RRC9</accession>
<dbReference type="VEuPathDB" id="FungiDB:LCOR_03982.1"/>
<reference evidence="7" key="1">
    <citation type="submission" date="2013-08" db="EMBL/GenBank/DDBJ databases">
        <title>Gene expansion shapes genome architecture in the human pathogen Lichtheimia corymbifera: an evolutionary genomics analysis in the ancient terrestrial Mucorales (Mucoromycotina).</title>
        <authorList>
            <person name="Schwartze V.U."/>
            <person name="Winter S."/>
            <person name="Shelest E."/>
            <person name="Marcet-Houben M."/>
            <person name="Horn F."/>
            <person name="Wehner S."/>
            <person name="Hoffmann K."/>
            <person name="Riege K."/>
            <person name="Sammeth M."/>
            <person name="Nowrousian M."/>
            <person name="Valiante V."/>
            <person name="Linde J."/>
            <person name="Jacobsen I.D."/>
            <person name="Marz M."/>
            <person name="Brakhage A.A."/>
            <person name="Gabaldon T."/>
            <person name="Bocker S."/>
            <person name="Voigt K."/>
        </authorList>
    </citation>
    <scope>NUCLEOTIDE SEQUENCE [LARGE SCALE GENOMIC DNA]</scope>
    <source>
        <strain evidence="7">FSU 9682</strain>
    </source>
</reference>
<dbReference type="CDD" id="cd09138">
    <property type="entry name" value="PLDc_vPLD1_2_yPLD_like_1"/>
    <property type="match status" value="1"/>
</dbReference>
<keyword evidence="3" id="KW-0378">Hydrolase</keyword>
<evidence type="ECO:0000256" key="3">
    <source>
        <dbReference type="ARBA" id="ARBA00022801"/>
    </source>
</evidence>
<evidence type="ECO:0000256" key="1">
    <source>
        <dbReference type="ARBA" id="ARBA00012027"/>
    </source>
</evidence>
<evidence type="ECO:0000259" key="6">
    <source>
        <dbReference type="PROSITE" id="PS50035"/>
    </source>
</evidence>
<keyword evidence="2" id="KW-0677">Repeat</keyword>
<dbReference type="PANTHER" id="PTHR18896:SF186">
    <property type="entry name" value="PHOSPHOLIPASE D"/>
    <property type="match status" value="1"/>
</dbReference>
<organism evidence="7 8">
    <name type="scientific">Lichtheimia corymbifera JMRC:FSU:9682</name>
    <dbReference type="NCBI Taxonomy" id="1263082"/>
    <lineage>
        <taxon>Eukaryota</taxon>
        <taxon>Fungi</taxon>
        <taxon>Fungi incertae sedis</taxon>
        <taxon>Mucoromycota</taxon>
        <taxon>Mucoromycotina</taxon>
        <taxon>Mucoromycetes</taxon>
        <taxon>Mucorales</taxon>
        <taxon>Lichtheimiaceae</taxon>
        <taxon>Lichtheimia</taxon>
    </lineage>
</organism>
<keyword evidence="4" id="KW-0442">Lipid degradation</keyword>
<sequence>MSFFVNLVQDLFEGDEEEEQREEELSQTYHRHGSFAPVRHDAKVKFFIDGHDYFWAVSEALENARHVIFIEDWWLSPELYLRRPPAKYPGYRIDELLKRKAEEGVKIFVVVYKEVSLALTINSEHTKNVLEGLHENIVVQRSPDFSLKGRNAFWSHHDKYIVVDNQIAFLGGLDLCYGRWDTHSHRLADFTDGTGMEIFPGQDYNDARVRDFEDVENWDRRLIDKTTTPRMPWHDISLCMLGGPVLDVSRHFCERWNYIKHEKNMDDERVLFLKPALGGFGHHQRFSIPGEDDDHPAHRAHRFMHGTRDIQGTCRTQVLRSVGEWSLGVDETEHSIQNAYVSSILSAEHFVYIENQFFITATEEDEDYVLKNQIGNAIVKRIIRAHEEREPFRVIVLMPLMPAFPADLSTDAAATARMVMSYQYMSICRGGKSIMERLQDAGIDPADYIGFYSLRSHDVIRRKAVEEALARVDGYTNDVEDEVEYTRVAEEGDEQGGLKNKDFVSEELYIHAKLMIVDDRLVIMGSANLNDRSQCGDRDSEIALIVEDQDMIPSQMNGRYYEASRFAATLRRQLWKEHLGLLGEERALDDVKEDMMPLPVPQIDNTDTEEDRLVMDPLGEETLGLWNDVARTNTEIFRAVFQCVPDDTVVNWDQYKQFYPDSSKIDIGHVGDPDMPVEIIQEQLGRVRGHLVQFPTEFLKDEDLQKGSIPFISDFTDELYT</sequence>
<dbReference type="GO" id="GO:0004630">
    <property type="term" value="F:phospholipase D activity"/>
    <property type="evidence" value="ECO:0007669"/>
    <property type="project" value="UniProtKB-EC"/>
</dbReference>
<dbReference type="CDD" id="cd09141">
    <property type="entry name" value="PLDc_vPLD1_2_yPLD_like_2"/>
    <property type="match status" value="1"/>
</dbReference>
<evidence type="ECO:0000256" key="2">
    <source>
        <dbReference type="ARBA" id="ARBA00022737"/>
    </source>
</evidence>
<dbReference type="STRING" id="1263082.A0A068RRC9"/>
<dbReference type="PROSITE" id="PS50035">
    <property type="entry name" value="PLD"/>
    <property type="match status" value="2"/>
</dbReference>
<dbReference type="Gene3D" id="3.30.870.10">
    <property type="entry name" value="Endonuclease Chain A"/>
    <property type="match status" value="2"/>
</dbReference>
<protein>
    <recommendedName>
        <fullName evidence="1">phospholipase D</fullName>
        <ecNumber evidence="1">3.1.4.4</ecNumber>
    </recommendedName>
</protein>
<dbReference type="Pfam" id="PF13091">
    <property type="entry name" value="PLDc_2"/>
    <property type="match status" value="1"/>
</dbReference>
<evidence type="ECO:0000313" key="7">
    <source>
        <dbReference type="EMBL" id="CDH52519.1"/>
    </source>
</evidence>
<dbReference type="PANTHER" id="PTHR18896">
    <property type="entry name" value="PHOSPHOLIPASE D"/>
    <property type="match status" value="1"/>
</dbReference>
<keyword evidence="5" id="KW-0443">Lipid metabolism</keyword>
<comment type="caution">
    <text evidence="7">The sequence shown here is derived from an EMBL/GenBank/DDBJ whole genome shotgun (WGS) entry which is preliminary data.</text>
</comment>
<dbReference type="InterPro" id="IPR025202">
    <property type="entry name" value="PLD-like_dom"/>
</dbReference>
<evidence type="ECO:0000256" key="4">
    <source>
        <dbReference type="ARBA" id="ARBA00022963"/>
    </source>
</evidence>
<dbReference type="PIRSF" id="PIRSF009376">
    <property type="entry name" value="Phospholipase_D_euk"/>
    <property type="match status" value="1"/>
</dbReference>
<dbReference type="EC" id="3.1.4.4" evidence="1"/>
<dbReference type="EMBL" id="CBTN010000013">
    <property type="protein sequence ID" value="CDH52519.1"/>
    <property type="molecule type" value="Genomic_DNA"/>
</dbReference>
<dbReference type="InterPro" id="IPR001736">
    <property type="entry name" value="PLipase_D/transphosphatidylase"/>
</dbReference>
<dbReference type="OrthoDB" id="14911at2759"/>
<dbReference type="Pfam" id="PF00614">
    <property type="entry name" value="PLDc"/>
    <property type="match status" value="1"/>
</dbReference>
<dbReference type="GO" id="GO:0009395">
    <property type="term" value="P:phospholipid catabolic process"/>
    <property type="evidence" value="ECO:0007669"/>
    <property type="project" value="TreeGrafter"/>
</dbReference>
<name>A0A068RRC9_9FUNG</name>
<dbReference type="InterPro" id="IPR015679">
    <property type="entry name" value="PLipase_D_fam"/>
</dbReference>
<dbReference type="SUPFAM" id="SSF56024">
    <property type="entry name" value="Phospholipase D/nuclease"/>
    <property type="match status" value="2"/>
</dbReference>
<proteinExistence type="predicted"/>
<dbReference type="GO" id="GO:0006654">
    <property type="term" value="P:phosphatidic acid biosynthetic process"/>
    <property type="evidence" value="ECO:0007669"/>
    <property type="project" value="InterPro"/>
</dbReference>
<dbReference type="InterPro" id="IPR016555">
    <property type="entry name" value="PLipase_D_euk"/>
</dbReference>